<evidence type="ECO:0000256" key="9">
    <source>
        <dbReference type="PROSITE-ProRule" id="PRU00027"/>
    </source>
</evidence>
<keyword evidence="3 9" id="KW-0863">Zinc-finger</keyword>
<evidence type="ECO:0000256" key="8">
    <source>
        <dbReference type="ARBA" id="ARBA00023242"/>
    </source>
</evidence>
<gene>
    <name evidence="12" type="ORF">MNOR_LOCUS12840</name>
    <name evidence="13" type="ORF">MNOR_LOCUS12843</name>
</gene>
<dbReference type="GO" id="GO:0008270">
    <property type="term" value="F:zinc ion binding"/>
    <property type="evidence" value="ECO:0007669"/>
    <property type="project" value="UniProtKB-KW"/>
</dbReference>
<feature type="domain" description="BED-type" evidence="11">
    <location>
        <begin position="141"/>
        <end position="200"/>
    </location>
</feature>
<dbReference type="GO" id="GO:0003677">
    <property type="term" value="F:DNA binding"/>
    <property type="evidence" value="ECO:0007669"/>
    <property type="project" value="UniProtKB-KW"/>
</dbReference>
<evidence type="ECO:0000256" key="3">
    <source>
        <dbReference type="ARBA" id="ARBA00022771"/>
    </source>
</evidence>
<evidence type="ECO:0000256" key="7">
    <source>
        <dbReference type="ARBA" id="ARBA00023163"/>
    </source>
</evidence>
<dbReference type="GO" id="GO:0005634">
    <property type="term" value="C:nucleus"/>
    <property type="evidence" value="ECO:0007669"/>
    <property type="project" value="UniProtKB-SubCell"/>
</dbReference>
<keyword evidence="6" id="KW-0238">DNA-binding</keyword>
<keyword evidence="14" id="KW-1185">Reference proteome</keyword>
<dbReference type="GO" id="GO:0046983">
    <property type="term" value="F:protein dimerization activity"/>
    <property type="evidence" value="ECO:0007669"/>
    <property type="project" value="InterPro"/>
</dbReference>
<dbReference type="GO" id="GO:0009791">
    <property type="term" value="P:post-embryonic development"/>
    <property type="evidence" value="ECO:0007669"/>
    <property type="project" value="UniProtKB-ARBA"/>
</dbReference>
<dbReference type="InterPro" id="IPR036236">
    <property type="entry name" value="Znf_C2H2_sf"/>
</dbReference>
<dbReference type="InterPro" id="IPR003656">
    <property type="entry name" value="Znf_BED"/>
</dbReference>
<proteinExistence type="predicted"/>
<evidence type="ECO:0000313" key="13">
    <source>
        <dbReference type="EMBL" id="CAL4085882.1"/>
    </source>
</evidence>
<keyword evidence="8" id="KW-0539">Nucleus</keyword>
<keyword evidence="2" id="KW-0479">Metal-binding</keyword>
<dbReference type="EMBL" id="CAXKWB010007163">
    <property type="protein sequence ID" value="CAL4085876.1"/>
    <property type="molecule type" value="Genomic_DNA"/>
</dbReference>
<evidence type="ECO:0000259" key="11">
    <source>
        <dbReference type="PROSITE" id="PS50808"/>
    </source>
</evidence>
<evidence type="ECO:0000256" key="5">
    <source>
        <dbReference type="ARBA" id="ARBA00023015"/>
    </source>
</evidence>
<dbReference type="PROSITE" id="PS50808">
    <property type="entry name" value="ZF_BED"/>
    <property type="match status" value="1"/>
</dbReference>
<sequence length="794" mass="90860">MNNGVTIHTEPLDDVIVVETEEEFTENERRETNLGVEMKQEITNDTQVIQPIESYYSQVNIKEEVEIIEEPFESQNDNLVKEEVQHYEGAMQVMAHIGLSSCHYNTISKRQMEIEDHQVNTEQPDMKKSKGEKVPQVTIKKQKSTVWKLFKYKKSEGVEDSVNKKIAVCQVCGLEMKCHGGTSSLKNHLERKHPKKWFNVQSGSTITMNKCVHSPASWKRNGQNSKVFDRYLARFVISANLPLSIVENEWLKKLVRPEYNLPSRKFLGYNVLGPMAEDTKSYLELKLQKADALGLTTDHYTSSSHYPFGNLYATIINEDFQIESFNLGTFPFNMSHSVENIYESIEGKEGILANWGLQDVPRTYITDNTSNCKIAFANNEVFALLGCLGHTIHLIVREGLKVQEVQHQLAQLKNIVKYFLTSTKGHLLLKDNEEWLGFPDLTVPSEGPTRWNSFIKSGKRLLQIRDHVAISLRESERIDLLFTSSDWSLLNDLVNYLQDFHDATNTVSGATYPTITMFLPILIRFKNITDPNKPLPFHIHHKEIIAEVRKAMFDNLEGRYAAEKVSNLLQVAACLDPRNMISNKYSTPEAKHLLIEATHKIQFRYTQEEQSQSQFNCTEEQELENTLTILHQSTSSAPPPLTSTSTMPNPLQSRDVNHDYVHSLFDYDDDEGDNDPDTLKEKVTSEVESYFIYFKTHSRTSIISDKNKFDLLAWWREKSSLYPYLSLTAKNYLCITATSVNSENAFSSTNNITKLQNQLSSRTVQTLAFLRSNSEYIPSITQVTDVDVTDLSEP</sequence>
<feature type="region of interest" description="Disordered" evidence="10">
    <location>
        <begin position="633"/>
        <end position="653"/>
    </location>
</feature>
<dbReference type="SUPFAM" id="SSF140996">
    <property type="entry name" value="Hermes dimerisation domain"/>
    <property type="match status" value="1"/>
</dbReference>
<evidence type="ECO:0000313" key="14">
    <source>
        <dbReference type="Proteomes" id="UP001497623"/>
    </source>
</evidence>
<keyword evidence="7" id="KW-0804">Transcription</keyword>
<comment type="caution">
    <text evidence="12">The sequence shown here is derived from an EMBL/GenBank/DDBJ whole genome shotgun (WGS) entry which is preliminary data.</text>
</comment>
<dbReference type="SUPFAM" id="SSF57667">
    <property type="entry name" value="beta-beta-alpha zinc fingers"/>
    <property type="match status" value="1"/>
</dbReference>
<evidence type="ECO:0000256" key="6">
    <source>
        <dbReference type="ARBA" id="ARBA00023125"/>
    </source>
</evidence>
<evidence type="ECO:0000256" key="4">
    <source>
        <dbReference type="ARBA" id="ARBA00022833"/>
    </source>
</evidence>
<dbReference type="Pfam" id="PF02892">
    <property type="entry name" value="zf-BED"/>
    <property type="match status" value="1"/>
</dbReference>
<comment type="subcellular location">
    <subcellularLocation>
        <location evidence="1">Nucleus</location>
    </subcellularLocation>
</comment>
<dbReference type="Proteomes" id="UP001497623">
    <property type="component" value="Unassembled WGS sequence"/>
</dbReference>
<dbReference type="InterPro" id="IPR008906">
    <property type="entry name" value="HATC_C_dom"/>
</dbReference>
<dbReference type="PANTHER" id="PTHR46481">
    <property type="entry name" value="ZINC FINGER BED DOMAIN-CONTAINING PROTEIN 4"/>
    <property type="match status" value="1"/>
</dbReference>
<dbReference type="SMART" id="SM00614">
    <property type="entry name" value="ZnF_BED"/>
    <property type="match status" value="1"/>
</dbReference>
<dbReference type="InterPro" id="IPR012337">
    <property type="entry name" value="RNaseH-like_sf"/>
</dbReference>
<dbReference type="InterPro" id="IPR052035">
    <property type="entry name" value="ZnF_BED_domain_contain"/>
</dbReference>
<reference evidence="12 14" key="1">
    <citation type="submission" date="2024-05" db="EMBL/GenBank/DDBJ databases">
        <authorList>
            <person name="Wallberg A."/>
        </authorList>
    </citation>
    <scope>NUCLEOTIDE SEQUENCE [LARGE SCALE GENOMIC DNA]</scope>
</reference>
<dbReference type="Pfam" id="PF05699">
    <property type="entry name" value="Dimer_Tnp_hAT"/>
    <property type="match status" value="1"/>
</dbReference>
<dbReference type="PANTHER" id="PTHR46481:SF10">
    <property type="entry name" value="ZINC FINGER BED DOMAIN-CONTAINING PROTEIN 39"/>
    <property type="match status" value="1"/>
</dbReference>
<dbReference type="EMBL" id="CAXKWB010007163">
    <property type="protein sequence ID" value="CAL4085882.1"/>
    <property type="molecule type" value="Genomic_DNA"/>
</dbReference>
<name>A0AAV2QKY3_MEGNR</name>
<dbReference type="AlphaFoldDB" id="A0AAV2QKY3"/>
<accession>A0AAV2QKY3</accession>
<keyword evidence="5" id="KW-0805">Transcription regulation</keyword>
<evidence type="ECO:0000256" key="1">
    <source>
        <dbReference type="ARBA" id="ARBA00004123"/>
    </source>
</evidence>
<organism evidence="12 14">
    <name type="scientific">Meganyctiphanes norvegica</name>
    <name type="common">Northern krill</name>
    <name type="synonym">Thysanopoda norvegica</name>
    <dbReference type="NCBI Taxonomy" id="48144"/>
    <lineage>
        <taxon>Eukaryota</taxon>
        <taxon>Metazoa</taxon>
        <taxon>Ecdysozoa</taxon>
        <taxon>Arthropoda</taxon>
        <taxon>Crustacea</taxon>
        <taxon>Multicrustacea</taxon>
        <taxon>Malacostraca</taxon>
        <taxon>Eumalacostraca</taxon>
        <taxon>Eucarida</taxon>
        <taxon>Euphausiacea</taxon>
        <taxon>Euphausiidae</taxon>
        <taxon>Meganyctiphanes</taxon>
    </lineage>
</organism>
<evidence type="ECO:0000256" key="10">
    <source>
        <dbReference type="SAM" id="MobiDB-lite"/>
    </source>
</evidence>
<evidence type="ECO:0000313" key="12">
    <source>
        <dbReference type="EMBL" id="CAL4085876.1"/>
    </source>
</evidence>
<protein>
    <recommendedName>
        <fullName evidence="11">BED-type domain-containing protein</fullName>
    </recommendedName>
</protein>
<evidence type="ECO:0000256" key="2">
    <source>
        <dbReference type="ARBA" id="ARBA00022723"/>
    </source>
</evidence>
<keyword evidence="4" id="KW-0862">Zinc</keyword>
<dbReference type="SUPFAM" id="SSF53098">
    <property type="entry name" value="Ribonuclease H-like"/>
    <property type="match status" value="1"/>
</dbReference>